<proteinExistence type="predicted"/>
<sequence>MIALTASGILMVLLIWLYGSYRGRQELFLGSAERSLFNVIQNYYQREVLPEAKDVDSTGSGTGRQRYLLSFVGKVYPELDLSPLKTALDTVNFQRHRRDKPGGVRKDDPDQLLPSYLLEKISFNEEVLDELKQMLQRSLKRNNMSTDFELFIQTMSREELEAYFARNPMYQDLVTRPILVNPDNGQFLIAKFDNPWAYLLRTMWWQVLFSVLLLAALIGTFLYLLQTIKRQHELAQQRKSFVNNMTHELKTPVATVMAAVEAIQRFGAKGDKGRTEKYLHVSKQELEHLNNVVERLLQMDHDDVRGVPLIKQDMDIVGAVASGIETAQMSAKKETLIDLITEEERLFVHADEAHMKSVISNLLDNAIKYSGERATVAVHILDKGDFVEIRVEDKGKGIDKSQQKHIFDMFYRVSEGHLHEVKGFGIGLAYVKQVIQQHGGEVGVESAIGRGSTFTVKFPKK</sequence>
<dbReference type="Gene3D" id="1.10.287.130">
    <property type="match status" value="1"/>
</dbReference>
<dbReference type="PANTHER" id="PTHR45453">
    <property type="entry name" value="PHOSPHATE REGULON SENSOR PROTEIN PHOR"/>
    <property type="match status" value="1"/>
</dbReference>
<dbReference type="GO" id="GO:0000155">
    <property type="term" value="F:phosphorelay sensor kinase activity"/>
    <property type="evidence" value="ECO:0007669"/>
    <property type="project" value="InterPro"/>
</dbReference>
<gene>
    <name evidence="9" type="ORF">SAMN05660206_10458</name>
</gene>
<evidence type="ECO:0000256" key="3">
    <source>
        <dbReference type="ARBA" id="ARBA00022553"/>
    </source>
</evidence>
<feature type="transmembrane region" description="Helical" evidence="7">
    <location>
        <begin position="203"/>
        <end position="225"/>
    </location>
</feature>
<dbReference type="CDD" id="cd00082">
    <property type="entry name" value="HisKA"/>
    <property type="match status" value="1"/>
</dbReference>
<feature type="domain" description="Histidine kinase" evidence="8">
    <location>
        <begin position="244"/>
        <end position="461"/>
    </location>
</feature>
<evidence type="ECO:0000256" key="4">
    <source>
        <dbReference type="ARBA" id="ARBA00022679"/>
    </source>
</evidence>
<dbReference type="InterPro" id="IPR050351">
    <property type="entry name" value="BphY/WalK/GraS-like"/>
</dbReference>
<protein>
    <recommendedName>
        <fullName evidence="2">histidine kinase</fullName>
        <ecNumber evidence="2">2.7.13.3</ecNumber>
    </recommendedName>
</protein>
<dbReference type="PANTHER" id="PTHR45453:SF1">
    <property type="entry name" value="PHOSPHATE REGULON SENSOR PROTEIN PHOR"/>
    <property type="match status" value="1"/>
</dbReference>
<dbReference type="RefSeq" id="WP_170852606.1">
    <property type="nucleotide sequence ID" value="NZ_FOZZ01000004.1"/>
</dbReference>
<keyword evidence="7" id="KW-0472">Membrane</keyword>
<dbReference type="GO" id="GO:0005886">
    <property type="term" value="C:plasma membrane"/>
    <property type="evidence" value="ECO:0007669"/>
    <property type="project" value="TreeGrafter"/>
</dbReference>
<dbReference type="InterPro" id="IPR036097">
    <property type="entry name" value="HisK_dim/P_sf"/>
</dbReference>
<dbReference type="Proteomes" id="UP000198785">
    <property type="component" value="Unassembled WGS sequence"/>
</dbReference>
<dbReference type="Gene3D" id="3.30.565.10">
    <property type="entry name" value="Histidine kinase-like ATPase, C-terminal domain"/>
    <property type="match status" value="1"/>
</dbReference>
<dbReference type="Pfam" id="PF00512">
    <property type="entry name" value="HisKA"/>
    <property type="match status" value="1"/>
</dbReference>
<dbReference type="AlphaFoldDB" id="A0A1I6S0W4"/>
<keyword evidence="7" id="KW-1133">Transmembrane helix</keyword>
<evidence type="ECO:0000256" key="5">
    <source>
        <dbReference type="ARBA" id="ARBA00022777"/>
    </source>
</evidence>
<dbReference type="GO" id="GO:0016036">
    <property type="term" value="P:cellular response to phosphate starvation"/>
    <property type="evidence" value="ECO:0007669"/>
    <property type="project" value="TreeGrafter"/>
</dbReference>
<keyword evidence="3" id="KW-0597">Phosphoprotein</keyword>
<name>A0A1I6S0W4_9SPHI</name>
<dbReference type="SMART" id="SM00388">
    <property type="entry name" value="HisKA"/>
    <property type="match status" value="1"/>
</dbReference>
<accession>A0A1I6S0W4</accession>
<dbReference type="Pfam" id="PF02518">
    <property type="entry name" value="HATPase_c"/>
    <property type="match status" value="1"/>
</dbReference>
<dbReference type="GO" id="GO:0004721">
    <property type="term" value="F:phosphoprotein phosphatase activity"/>
    <property type="evidence" value="ECO:0007669"/>
    <property type="project" value="TreeGrafter"/>
</dbReference>
<dbReference type="InterPro" id="IPR003594">
    <property type="entry name" value="HATPase_dom"/>
</dbReference>
<comment type="catalytic activity">
    <reaction evidence="1">
        <text>ATP + protein L-histidine = ADP + protein N-phospho-L-histidine.</text>
        <dbReference type="EC" id="2.7.13.3"/>
    </reaction>
</comment>
<dbReference type="InterPro" id="IPR005467">
    <property type="entry name" value="His_kinase_dom"/>
</dbReference>
<dbReference type="SUPFAM" id="SSF47384">
    <property type="entry name" value="Homodimeric domain of signal transducing histidine kinase"/>
    <property type="match status" value="1"/>
</dbReference>
<keyword evidence="10" id="KW-1185">Reference proteome</keyword>
<keyword evidence="6" id="KW-0902">Two-component regulatory system</keyword>
<evidence type="ECO:0000256" key="6">
    <source>
        <dbReference type="ARBA" id="ARBA00023012"/>
    </source>
</evidence>
<keyword evidence="5 9" id="KW-0418">Kinase</keyword>
<dbReference type="STRING" id="683125.SAMN05660206_10458"/>
<dbReference type="EMBL" id="FOZZ01000004">
    <property type="protein sequence ID" value="SFS70601.1"/>
    <property type="molecule type" value="Genomic_DNA"/>
</dbReference>
<evidence type="ECO:0000313" key="10">
    <source>
        <dbReference type="Proteomes" id="UP000198785"/>
    </source>
</evidence>
<dbReference type="SMART" id="SM00387">
    <property type="entry name" value="HATPase_c"/>
    <property type="match status" value="1"/>
</dbReference>
<evidence type="ECO:0000313" key="9">
    <source>
        <dbReference type="EMBL" id="SFS70601.1"/>
    </source>
</evidence>
<dbReference type="CDD" id="cd00075">
    <property type="entry name" value="HATPase"/>
    <property type="match status" value="1"/>
</dbReference>
<dbReference type="EC" id="2.7.13.3" evidence="2"/>
<keyword evidence="4" id="KW-0808">Transferase</keyword>
<evidence type="ECO:0000256" key="2">
    <source>
        <dbReference type="ARBA" id="ARBA00012438"/>
    </source>
</evidence>
<dbReference type="InterPro" id="IPR004358">
    <property type="entry name" value="Sig_transdc_His_kin-like_C"/>
</dbReference>
<dbReference type="InterPro" id="IPR003661">
    <property type="entry name" value="HisK_dim/P_dom"/>
</dbReference>
<reference evidence="9 10" key="1">
    <citation type="submission" date="2016-10" db="EMBL/GenBank/DDBJ databases">
        <authorList>
            <person name="de Groot N.N."/>
        </authorList>
    </citation>
    <scope>NUCLEOTIDE SEQUENCE [LARGE SCALE GENOMIC DNA]</scope>
    <source>
        <strain evidence="9 10">DSM 22789</strain>
    </source>
</reference>
<dbReference type="FunFam" id="3.30.565.10:FF:000006">
    <property type="entry name" value="Sensor histidine kinase WalK"/>
    <property type="match status" value="1"/>
</dbReference>
<evidence type="ECO:0000256" key="1">
    <source>
        <dbReference type="ARBA" id="ARBA00000085"/>
    </source>
</evidence>
<evidence type="ECO:0000259" key="8">
    <source>
        <dbReference type="PROSITE" id="PS50109"/>
    </source>
</evidence>
<dbReference type="PROSITE" id="PS50109">
    <property type="entry name" value="HIS_KIN"/>
    <property type="match status" value="1"/>
</dbReference>
<evidence type="ECO:0000256" key="7">
    <source>
        <dbReference type="SAM" id="Phobius"/>
    </source>
</evidence>
<dbReference type="SUPFAM" id="SSF55874">
    <property type="entry name" value="ATPase domain of HSP90 chaperone/DNA topoisomerase II/histidine kinase"/>
    <property type="match status" value="1"/>
</dbReference>
<dbReference type="InterPro" id="IPR036890">
    <property type="entry name" value="HATPase_C_sf"/>
</dbReference>
<dbReference type="PRINTS" id="PR00344">
    <property type="entry name" value="BCTRLSENSOR"/>
</dbReference>
<organism evidence="9 10">
    <name type="scientific">Sphingobacterium wenxiniae</name>
    <dbReference type="NCBI Taxonomy" id="683125"/>
    <lineage>
        <taxon>Bacteria</taxon>
        <taxon>Pseudomonadati</taxon>
        <taxon>Bacteroidota</taxon>
        <taxon>Sphingobacteriia</taxon>
        <taxon>Sphingobacteriales</taxon>
        <taxon>Sphingobacteriaceae</taxon>
        <taxon>Sphingobacterium</taxon>
    </lineage>
</organism>
<keyword evidence="7" id="KW-0812">Transmembrane</keyword>